<keyword evidence="1 3" id="KW-0677">Repeat</keyword>
<evidence type="ECO:0000256" key="3">
    <source>
        <dbReference type="RuleBase" id="RU280818"/>
    </source>
</evidence>
<dbReference type="SUPFAM" id="SSF50978">
    <property type="entry name" value="WD40 repeat-like"/>
    <property type="match status" value="1"/>
</dbReference>
<dbReference type="Pfam" id="PF00400">
    <property type="entry name" value="WD40"/>
    <property type="match status" value="1"/>
</dbReference>
<dbReference type="AlphaFoldDB" id="A0A974GY98"/>
<comment type="similarity">
    <text evidence="3">Belongs to the WD repeat coronin family.</text>
</comment>
<evidence type="ECO:0000256" key="2">
    <source>
        <dbReference type="PROSITE-ProRule" id="PRU00221"/>
    </source>
</evidence>
<proteinExistence type="inferred from homology"/>
<organism evidence="4">
    <name type="scientific">Xenopus laevis</name>
    <name type="common">African clawed frog</name>
    <dbReference type="NCBI Taxonomy" id="8355"/>
    <lineage>
        <taxon>Eukaryota</taxon>
        <taxon>Metazoa</taxon>
        <taxon>Chordata</taxon>
        <taxon>Craniata</taxon>
        <taxon>Vertebrata</taxon>
        <taxon>Euteleostomi</taxon>
        <taxon>Amphibia</taxon>
        <taxon>Batrachia</taxon>
        <taxon>Anura</taxon>
        <taxon>Pipoidea</taxon>
        <taxon>Pipidae</taxon>
        <taxon>Xenopodinae</taxon>
        <taxon>Xenopus</taxon>
        <taxon>Xenopus</taxon>
    </lineage>
</organism>
<evidence type="ECO:0000313" key="4">
    <source>
        <dbReference type="EMBL" id="OCT55368.1"/>
    </source>
</evidence>
<accession>A0A974GY98</accession>
<dbReference type="InterPro" id="IPR015943">
    <property type="entry name" value="WD40/YVTN_repeat-like_dom_sf"/>
</dbReference>
<gene>
    <name evidence="4" type="ORF">XELAEV_18002708mg</name>
</gene>
<dbReference type="InterPro" id="IPR015505">
    <property type="entry name" value="Coronin"/>
</dbReference>
<dbReference type="Proteomes" id="UP000694892">
    <property type="component" value="Unassembled WGS sequence"/>
</dbReference>
<dbReference type="GO" id="GO:0007015">
    <property type="term" value="P:actin filament organization"/>
    <property type="evidence" value="ECO:0007669"/>
    <property type="project" value="TreeGrafter"/>
</dbReference>
<dbReference type="GO" id="GO:0016477">
    <property type="term" value="P:cell migration"/>
    <property type="evidence" value="ECO:0007669"/>
    <property type="project" value="TreeGrafter"/>
</dbReference>
<dbReference type="PANTHER" id="PTHR10856">
    <property type="entry name" value="CORONIN"/>
    <property type="match status" value="1"/>
</dbReference>
<dbReference type="SMART" id="SM00320">
    <property type="entry name" value="WD40"/>
    <property type="match status" value="1"/>
</dbReference>
<dbReference type="PROSITE" id="PS50082">
    <property type="entry name" value="WD_REPEATS_2"/>
    <property type="match status" value="1"/>
</dbReference>
<dbReference type="PANTHER" id="PTHR10856:SF18">
    <property type="entry name" value="CORONIN-1A"/>
    <property type="match status" value="1"/>
</dbReference>
<dbReference type="InterPro" id="IPR036322">
    <property type="entry name" value="WD40_repeat_dom_sf"/>
</dbReference>
<dbReference type="EMBL" id="KV496913">
    <property type="protein sequence ID" value="OCT55368.1"/>
    <property type="molecule type" value="Genomic_DNA"/>
</dbReference>
<sequence>MTNQTRQTLANCLLSVPGCDNVIMIWDVGAGQGVISIDETHTDLIYSVAWNPSGSLLCTSCKDKKIRIIEPRSGNIQVVSLLVPPTCTRALFIWDFSSSM</sequence>
<dbReference type="InterPro" id="IPR001680">
    <property type="entry name" value="WD40_rpt"/>
</dbReference>
<dbReference type="GO" id="GO:0051015">
    <property type="term" value="F:actin filament binding"/>
    <property type="evidence" value="ECO:0007669"/>
    <property type="project" value="TreeGrafter"/>
</dbReference>
<evidence type="ECO:0000256" key="1">
    <source>
        <dbReference type="ARBA" id="ARBA00022737"/>
    </source>
</evidence>
<dbReference type="Gene3D" id="2.130.10.10">
    <property type="entry name" value="YVTN repeat-like/Quinoprotein amine dehydrogenase"/>
    <property type="match status" value="1"/>
</dbReference>
<name>A0A974GY98_XENLA</name>
<protein>
    <recommendedName>
        <fullName evidence="3">Coronin</fullName>
    </recommendedName>
</protein>
<keyword evidence="2 3" id="KW-0853">WD repeat</keyword>
<feature type="repeat" description="WD" evidence="2">
    <location>
        <begin position="38"/>
        <end position="79"/>
    </location>
</feature>
<reference evidence="4" key="1">
    <citation type="submission" date="2016-05" db="EMBL/GenBank/DDBJ databases">
        <title>WGS assembly of Xenopus laevis.</title>
        <authorList>
            <person name="Session A."/>
            <person name="Uno Y."/>
            <person name="Kwon T."/>
            <person name="Chapman J."/>
            <person name="Toyoda A."/>
            <person name="Takahashi S."/>
            <person name="Fukui A."/>
            <person name="Hikosaka A."/>
            <person name="Putnam N."/>
            <person name="Stites J."/>
            <person name="Van Heeringen S."/>
            <person name="Quigley I."/>
            <person name="Heinz S."/>
            <person name="Hellsten U."/>
            <person name="Lyons J."/>
            <person name="Suzuki A."/>
            <person name="Kondo M."/>
            <person name="Ogino H."/>
            <person name="Ochi H."/>
            <person name="Bogdanovic O."/>
            <person name="Lister R."/>
            <person name="Georgiou G."/>
            <person name="Paranjpe S."/>
            <person name="Van Kruijsbergen I."/>
            <person name="Mozaffari S."/>
            <person name="Shu S."/>
            <person name="Schmutz J."/>
            <person name="Jenkins J."/>
            <person name="Grimwood J."/>
            <person name="Carlson J."/>
            <person name="Mitros T."/>
            <person name="Simakov O."/>
            <person name="Heald R."/>
            <person name="Miller K."/>
            <person name="Haudenschild C."/>
            <person name="Kuroki Y."/>
            <person name="Tanaka T."/>
            <person name="Michiue T."/>
            <person name="Watanabe M."/>
            <person name="Kinoshita T."/>
            <person name="Ohta Y."/>
            <person name="Mawaribuchi S."/>
            <person name="Suzuki Y."/>
            <person name="Haramoto Y."/>
            <person name="Yamamoto T."/>
            <person name="Takagi C."/>
            <person name="Kitzman J."/>
            <person name="Shendure J."/>
            <person name="Nakayama T."/>
            <person name="Izutsu Y."/>
            <person name="Robert J."/>
            <person name="Dichmann D."/>
            <person name="Flajnik M."/>
            <person name="Houston D."/>
            <person name="Marcotte E."/>
            <person name="Wallingford J."/>
            <person name="Ito Y."/>
            <person name="Asashima M."/>
            <person name="Ueno N."/>
            <person name="Matsuda Y."/>
            <person name="Jan Veenstra G."/>
            <person name="Fujiyama A."/>
            <person name="Harland R."/>
            <person name="Taira M."/>
            <person name="Rokhsar D.S."/>
        </authorList>
    </citation>
    <scope>NUCLEOTIDE SEQUENCE</scope>
    <source>
        <strain evidence="4">J</strain>
        <tissue evidence="4">Blood</tissue>
    </source>
</reference>